<evidence type="ECO:0008006" key="5">
    <source>
        <dbReference type="Google" id="ProtNLM"/>
    </source>
</evidence>
<dbReference type="GO" id="GO:0030288">
    <property type="term" value="C:outer membrane-bounded periplasmic space"/>
    <property type="evidence" value="ECO:0007669"/>
    <property type="project" value="InterPro"/>
</dbReference>
<gene>
    <name evidence="3" type="ORF">A2Y64_00755</name>
</gene>
<proteinExistence type="predicted"/>
<evidence type="ECO:0000313" key="3">
    <source>
        <dbReference type="EMBL" id="OGD74619.1"/>
    </source>
</evidence>
<dbReference type="Gene3D" id="3.40.50.10610">
    <property type="entry name" value="ABC-type transport auxiliary lipoprotein component"/>
    <property type="match status" value="1"/>
</dbReference>
<evidence type="ECO:0000256" key="1">
    <source>
        <dbReference type="SAM" id="Phobius"/>
    </source>
</evidence>
<evidence type="ECO:0000256" key="2">
    <source>
        <dbReference type="SAM" id="SignalP"/>
    </source>
</evidence>
<sequence>MKIMNALILILLSASLTSAQVTATVESAKPRLAIIPLEAMDVSETDASIATQYLTTEIIRQGRFWVLEREYMAQIMEEQAMVLTCTDLECAIEIGRVLAAERVIVGSVTSSGGNYVLTIRMLDVEEGSVIASTTERTAASSTALSNLAKDIGSRTYLNDIEEPSSTDWLWWTLGGVAAVGGGIAIALLSGEDGGGGDMLPEWPGLPNE</sequence>
<protein>
    <recommendedName>
        <fullName evidence="5">FlgO domain-containing protein</fullName>
    </recommendedName>
</protein>
<keyword evidence="2" id="KW-0732">Signal</keyword>
<dbReference type="AlphaFoldDB" id="A0A1F5F4S0"/>
<keyword evidence="1" id="KW-1133">Transmembrane helix</keyword>
<comment type="caution">
    <text evidence="3">The sequence shown here is derived from an EMBL/GenBank/DDBJ whole genome shotgun (WGS) entry which is preliminary data.</text>
</comment>
<dbReference type="Pfam" id="PF03783">
    <property type="entry name" value="CsgG"/>
    <property type="match status" value="1"/>
</dbReference>
<accession>A0A1F5F4S0</accession>
<name>A0A1F5F4S0_9BACT</name>
<feature type="signal peptide" evidence="2">
    <location>
        <begin position="1"/>
        <end position="19"/>
    </location>
</feature>
<dbReference type="EMBL" id="MFAF01000098">
    <property type="protein sequence ID" value="OGD74619.1"/>
    <property type="molecule type" value="Genomic_DNA"/>
</dbReference>
<feature type="transmembrane region" description="Helical" evidence="1">
    <location>
        <begin position="168"/>
        <end position="188"/>
    </location>
</feature>
<dbReference type="InterPro" id="IPR005534">
    <property type="entry name" value="Curli_assmbl/transp-comp_CsgG"/>
</dbReference>
<reference evidence="3 4" key="1">
    <citation type="journal article" date="2016" name="Nat. Commun.">
        <title>Thousands of microbial genomes shed light on interconnected biogeochemical processes in an aquifer system.</title>
        <authorList>
            <person name="Anantharaman K."/>
            <person name="Brown C.T."/>
            <person name="Hug L.A."/>
            <person name="Sharon I."/>
            <person name="Castelle C.J."/>
            <person name="Probst A.J."/>
            <person name="Thomas B.C."/>
            <person name="Singh A."/>
            <person name="Wilkins M.J."/>
            <person name="Karaoz U."/>
            <person name="Brodie E.L."/>
            <person name="Williams K.H."/>
            <person name="Hubbard S.S."/>
            <person name="Banfield J.F."/>
        </authorList>
    </citation>
    <scope>NUCLEOTIDE SEQUENCE [LARGE SCALE GENOMIC DNA]</scope>
</reference>
<dbReference type="Proteomes" id="UP000177187">
    <property type="component" value="Unassembled WGS sequence"/>
</dbReference>
<feature type="chain" id="PRO_5009518524" description="FlgO domain-containing protein" evidence="2">
    <location>
        <begin position="20"/>
        <end position="208"/>
    </location>
</feature>
<evidence type="ECO:0000313" key="4">
    <source>
        <dbReference type="Proteomes" id="UP000177187"/>
    </source>
</evidence>
<organism evidence="3 4">
    <name type="scientific">Candidatus Coatesbacteria bacterium RBG_13_66_14</name>
    <dbReference type="NCBI Taxonomy" id="1817816"/>
    <lineage>
        <taxon>Bacteria</taxon>
        <taxon>Candidatus Coatesiibacteriota</taxon>
    </lineage>
</organism>
<keyword evidence="1" id="KW-0812">Transmembrane</keyword>
<keyword evidence="1" id="KW-0472">Membrane</keyword>